<evidence type="ECO:0000313" key="2">
    <source>
        <dbReference type="Proteomes" id="UP001266305"/>
    </source>
</evidence>
<protein>
    <submittedName>
        <fullName evidence="1">Potassium/sodium hyperpolarization-activated cyclic nucleotide-gated channel 2</fullName>
    </submittedName>
</protein>
<dbReference type="EMBL" id="JASSZA010000011">
    <property type="protein sequence ID" value="KAK2098048.1"/>
    <property type="molecule type" value="Genomic_DNA"/>
</dbReference>
<comment type="caution">
    <text evidence="1">The sequence shown here is derived from an EMBL/GenBank/DDBJ whole genome shotgun (WGS) entry which is preliminary data.</text>
</comment>
<proteinExistence type="predicted"/>
<dbReference type="PANTHER" id="PTHR45689">
    <property type="entry name" value="I[[H]] CHANNEL, ISOFORM E"/>
    <property type="match status" value="1"/>
</dbReference>
<dbReference type="InterPro" id="IPR014710">
    <property type="entry name" value="RmlC-like_jellyroll"/>
</dbReference>
<sequence length="151" mass="17206">MQKDKKETNYSVSIVQSSKYLHLSEQSIADTHCRFYSQSVDSFNEVLEENPMMWHAFETVAIDRLGHIGKKNSILLHKVQHDLNSGVFNNQENAIIQEMVKYDGEMVQQAELGQRVGLFQPQPPLQVTSAIARLQQALAMSFCLQRLALRA</sequence>
<gene>
    <name evidence="1" type="primary">HCN2_4</name>
    <name evidence="1" type="ORF">P7K49_023499</name>
</gene>
<name>A0ABQ9UNE7_SAGOE</name>
<accession>A0ABQ9UNE7</accession>
<reference evidence="1 2" key="1">
    <citation type="submission" date="2023-05" db="EMBL/GenBank/DDBJ databases">
        <title>B98-5 Cell Line De Novo Hybrid Assembly: An Optical Mapping Approach.</title>
        <authorList>
            <person name="Kananen K."/>
            <person name="Auerbach J.A."/>
            <person name="Kautto E."/>
            <person name="Blachly J.S."/>
        </authorList>
    </citation>
    <scope>NUCLEOTIDE SEQUENCE [LARGE SCALE GENOMIC DNA]</scope>
    <source>
        <strain evidence="1">B95-8</strain>
        <tissue evidence="1">Cell line</tissue>
    </source>
</reference>
<dbReference type="Proteomes" id="UP001266305">
    <property type="component" value="Unassembled WGS sequence"/>
</dbReference>
<dbReference type="InterPro" id="IPR051413">
    <property type="entry name" value="K/Na_HCN_channel"/>
</dbReference>
<keyword evidence="2" id="KW-1185">Reference proteome</keyword>
<organism evidence="1 2">
    <name type="scientific">Saguinus oedipus</name>
    <name type="common">Cotton-top tamarin</name>
    <name type="synonym">Oedipomidas oedipus</name>
    <dbReference type="NCBI Taxonomy" id="9490"/>
    <lineage>
        <taxon>Eukaryota</taxon>
        <taxon>Metazoa</taxon>
        <taxon>Chordata</taxon>
        <taxon>Craniata</taxon>
        <taxon>Vertebrata</taxon>
        <taxon>Euteleostomi</taxon>
        <taxon>Mammalia</taxon>
        <taxon>Eutheria</taxon>
        <taxon>Euarchontoglires</taxon>
        <taxon>Primates</taxon>
        <taxon>Haplorrhini</taxon>
        <taxon>Platyrrhini</taxon>
        <taxon>Cebidae</taxon>
        <taxon>Callitrichinae</taxon>
        <taxon>Saguinus</taxon>
    </lineage>
</organism>
<evidence type="ECO:0000313" key="1">
    <source>
        <dbReference type="EMBL" id="KAK2098048.1"/>
    </source>
</evidence>
<dbReference type="PANTHER" id="PTHR45689:SF11">
    <property type="entry name" value="POTASSIUM_SODIUM HYPERPOLARIZATION-ACTIVATED CYCLIC NUCLEOTIDE-GATED CHANNEL 2"/>
    <property type="match status" value="1"/>
</dbReference>
<dbReference type="Gene3D" id="2.60.120.10">
    <property type="entry name" value="Jelly Rolls"/>
    <property type="match status" value="1"/>
</dbReference>